<dbReference type="Gene3D" id="3.40.630.30">
    <property type="match status" value="1"/>
</dbReference>
<evidence type="ECO:0000256" key="13">
    <source>
        <dbReference type="ARBA" id="ARBA00023315"/>
    </source>
</evidence>
<dbReference type="InterPro" id="IPR007197">
    <property type="entry name" value="rSAM"/>
</dbReference>
<dbReference type="InterPro" id="IPR034687">
    <property type="entry name" value="ELP3-like"/>
</dbReference>
<dbReference type="SUPFAM" id="SSF55729">
    <property type="entry name" value="Acyl-CoA N-acyltransferases (Nat)"/>
    <property type="match status" value="1"/>
</dbReference>
<dbReference type="PROSITE" id="PS51186">
    <property type="entry name" value="GNAT"/>
    <property type="match status" value="1"/>
</dbReference>
<dbReference type="InterPro" id="IPR023404">
    <property type="entry name" value="rSAM_horseshoe"/>
</dbReference>
<dbReference type="SFLD" id="SFLDG01086">
    <property type="entry name" value="elongater_protein-like"/>
    <property type="match status" value="1"/>
</dbReference>
<comment type="cofactor">
    <cofactor evidence="1">
        <name>[4Fe-4S] cluster</name>
        <dbReference type="ChEBI" id="CHEBI:49883"/>
    </cofactor>
</comment>
<dbReference type="InterPro" id="IPR006638">
    <property type="entry name" value="Elp3/MiaA/NifB-like_rSAM"/>
</dbReference>
<dbReference type="Pfam" id="PF04055">
    <property type="entry name" value="Radical_SAM"/>
    <property type="match status" value="1"/>
</dbReference>
<keyword evidence="12" id="KW-0411">Iron-sulfur</keyword>
<dbReference type="NCBIfam" id="TIGR01211">
    <property type="entry name" value="ELP3"/>
    <property type="match status" value="1"/>
</dbReference>
<dbReference type="EMBL" id="MEWA01000019">
    <property type="protein sequence ID" value="OGC69623.1"/>
    <property type="molecule type" value="Genomic_DNA"/>
</dbReference>
<dbReference type="InterPro" id="IPR000182">
    <property type="entry name" value="GNAT_dom"/>
</dbReference>
<evidence type="ECO:0000256" key="8">
    <source>
        <dbReference type="ARBA" id="ARBA00022694"/>
    </source>
</evidence>
<evidence type="ECO:0000256" key="15">
    <source>
        <dbReference type="ARBA" id="ARBA00047372"/>
    </source>
</evidence>
<evidence type="ECO:0000256" key="14">
    <source>
        <dbReference type="ARBA" id="ARBA00044771"/>
    </source>
</evidence>
<keyword evidence="10" id="KW-0694">RNA-binding</keyword>
<comment type="catalytic activity">
    <reaction evidence="15">
        <text>uridine(34) in tRNA + acetyl-CoA + S-adenosyl-L-methionine + H2O = 5-(carboxymethyl)uridine(34) in tRNA + 5'-deoxyadenosine + L-methionine + CoA + 2 H(+)</text>
        <dbReference type="Rhea" id="RHEA:61020"/>
        <dbReference type="Rhea" id="RHEA-COMP:10407"/>
        <dbReference type="Rhea" id="RHEA-COMP:11727"/>
        <dbReference type="ChEBI" id="CHEBI:15377"/>
        <dbReference type="ChEBI" id="CHEBI:15378"/>
        <dbReference type="ChEBI" id="CHEBI:17319"/>
        <dbReference type="ChEBI" id="CHEBI:57287"/>
        <dbReference type="ChEBI" id="CHEBI:57288"/>
        <dbReference type="ChEBI" id="CHEBI:57844"/>
        <dbReference type="ChEBI" id="CHEBI:59789"/>
        <dbReference type="ChEBI" id="CHEBI:65315"/>
        <dbReference type="ChEBI" id="CHEBI:74882"/>
        <dbReference type="EC" id="2.3.1.311"/>
    </reaction>
    <physiologicalReaction direction="left-to-right" evidence="15">
        <dbReference type="Rhea" id="RHEA:61021"/>
    </physiologicalReaction>
</comment>
<dbReference type="InterPro" id="IPR058240">
    <property type="entry name" value="rSAM_sf"/>
</dbReference>
<comment type="pathway">
    <text evidence="2">tRNA modification.</text>
</comment>
<keyword evidence="4" id="KW-0004">4Fe-4S</keyword>
<protein>
    <recommendedName>
        <fullName evidence="14">tRNA carboxymethyluridine synthase</fullName>
        <ecNumber evidence="14">2.3.1.311</ecNumber>
    </recommendedName>
</protein>
<dbReference type="AlphaFoldDB" id="A0A1F4WL39"/>
<dbReference type="Pfam" id="PF16199">
    <property type="entry name" value="Radical_SAM_C"/>
    <property type="match status" value="1"/>
</dbReference>
<keyword evidence="8" id="KW-0819">tRNA processing</keyword>
<reference evidence="17 18" key="1">
    <citation type="journal article" date="2016" name="Nat. Commun.">
        <title>Thousands of microbial genomes shed light on interconnected biogeochemical processes in an aquifer system.</title>
        <authorList>
            <person name="Anantharaman K."/>
            <person name="Brown C.T."/>
            <person name="Hug L.A."/>
            <person name="Sharon I."/>
            <person name="Castelle C.J."/>
            <person name="Probst A.J."/>
            <person name="Thomas B.C."/>
            <person name="Singh A."/>
            <person name="Wilkins M.J."/>
            <person name="Karaoz U."/>
            <person name="Brodie E.L."/>
            <person name="Williams K.H."/>
            <person name="Hubbard S.S."/>
            <person name="Banfield J.F."/>
        </authorList>
    </citation>
    <scope>NUCLEOTIDE SEQUENCE [LARGE SCALE GENOMIC DNA]</scope>
</reference>
<evidence type="ECO:0000256" key="10">
    <source>
        <dbReference type="ARBA" id="ARBA00022884"/>
    </source>
</evidence>
<evidence type="ECO:0000256" key="6">
    <source>
        <dbReference type="ARBA" id="ARBA00022679"/>
    </source>
</evidence>
<dbReference type="PANTHER" id="PTHR11135">
    <property type="entry name" value="HISTONE ACETYLTRANSFERASE-RELATED"/>
    <property type="match status" value="1"/>
</dbReference>
<dbReference type="GO" id="GO:0000049">
    <property type="term" value="F:tRNA binding"/>
    <property type="evidence" value="ECO:0007669"/>
    <property type="project" value="UniProtKB-KW"/>
</dbReference>
<evidence type="ECO:0000256" key="12">
    <source>
        <dbReference type="ARBA" id="ARBA00023014"/>
    </source>
</evidence>
<organism evidence="17 18">
    <name type="scientific">candidate division WWE3 bacterium RIFOXYC1_FULL_39_7</name>
    <dbReference type="NCBI Taxonomy" id="1802643"/>
    <lineage>
        <taxon>Bacteria</taxon>
        <taxon>Katanobacteria</taxon>
    </lineage>
</organism>
<evidence type="ECO:0000256" key="7">
    <source>
        <dbReference type="ARBA" id="ARBA00022691"/>
    </source>
</evidence>
<keyword evidence="9" id="KW-0479">Metal-binding</keyword>
<dbReference type="GO" id="GO:0106261">
    <property type="term" value="F:tRNA uridine(34) acetyltransferase activity"/>
    <property type="evidence" value="ECO:0007669"/>
    <property type="project" value="UniProtKB-EC"/>
</dbReference>
<keyword evidence="13" id="KW-0012">Acyltransferase</keyword>
<sequence length="574" mass="65396">MSIITALSQVATGVDPERHVRKVLFSNPSPSGRIFSKSEVLSEYSRLKNDGAIQLSEPEEARFLDVIRMKSVRTISGVTPVTVLTKPFPCPGKCIFCPNDVRMPKSYLSNEPGAQRAEANKFDPYYQTYNRLVALKNIGHPTDKVEIIILGGTWTAYPVEYQMWFVNRVFEALNDFGKNLNPEPINPEVMGLPYLEKNLENISGDKINLTYNQVVTAALRKPSSDTVSESATFETLYESHKLNETSPTKCVGLVIETRPDEITEEEVIRMRKLGATKVQLGVQSLNNKVLSLNNRGHDVDKTAQAFKLLRDAGFKIHVHWMPNLLGSDPKKDIEDYKKLFEDPRFKPDEIKIYPCSLIESAELMRFYKSGEWKPYSQEELLHVLTEAFKLTPRYCRITRMIRDIPSTDIVDGNLKTNFRQIVEQNLKSINVTPVEIRSREVKELNLTEKDLSILETDYETEATKEKFIEYITKEDKVAGFLRLSLPNGMHFIEELSDSAIIREVHVYGRSLEIGEHQKGKAQHLGLGRKLIDRAVEISKKNGFKTLSVISSVGTREYYKKLGFEQSGLYQQMSL</sequence>
<dbReference type="GO" id="GO:0051539">
    <property type="term" value="F:4 iron, 4 sulfur cluster binding"/>
    <property type="evidence" value="ECO:0007669"/>
    <property type="project" value="UniProtKB-KW"/>
</dbReference>
<dbReference type="SMART" id="SM00729">
    <property type="entry name" value="Elp3"/>
    <property type="match status" value="1"/>
</dbReference>
<dbReference type="SFLD" id="SFLDF00344">
    <property type="entry name" value="ELP3-like"/>
    <property type="match status" value="1"/>
</dbReference>
<evidence type="ECO:0000256" key="4">
    <source>
        <dbReference type="ARBA" id="ARBA00022485"/>
    </source>
</evidence>
<dbReference type="CDD" id="cd01335">
    <property type="entry name" value="Radical_SAM"/>
    <property type="match status" value="1"/>
</dbReference>
<dbReference type="PANTHER" id="PTHR11135:SF7">
    <property type="entry name" value="TRNA URIDINE(34) ACETYLTRANSFERASE"/>
    <property type="match status" value="1"/>
</dbReference>
<dbReference type="GO" id="GO:0002926">
    <property type="term" value="P:tRNA wobble base 5-methoxycarbonylmethyl-2-thiouridinylation"/>
    <property type="evidence" value="ECO:0007669"/>
    <property type="project" value="TreeGrafter"/>
</dbReference>
<feature type="domain" description="N-acetyltransferase" evidence="16">
    <location>
        <begin position="429"/>
        <end position="574"/>
    </location>
</feature>
<dbReference type="Gene3D" id="3.80.30.20">
    <property type="entry name" value="tm_1862 like domain"/>
    <property type="match status" value="1"/>
</dbReference>
<dbReference type="InterPro" id="IPR016181">
    <property type="entry name" value="Acyl_CoA_acyltransferase"/>
</dbReference>
<proteinExistence type="inferred from homology"/>
<keyword evidence="7" id="KW-0949">S-adenosyl-L-methionine</keyword>
<dbReference type="InterPro" id="IPR039661">
    <property type="entry name" value="ELP3"/>
</dbReference>
<keyword evidence="5" id="KW-0820">tRNA-binding</keyword>
<evidence type="ECO:0000256" key="2">
    <source>
        <dbReference type="ARBA" id="ARBA00005217"/>
    </source>
</evidence>
<dbReference type="Proteomes" id="UP000179113">
    <property type="component" value="Unassembled WGS sequence"/>
</dbReference>
<accession>A0A1F4WL39</accession>
<evidence type="ECO:0000313" key="17">
    <source>
        <dbReference type="EMBL" id="OGC69623.1"/>
    </source>
</evidence>
<evidence type="ECO:0000256" key="5">
    <source>
        <dbReference type="ARBA" id="ARBA00022555"/>
    </source>
</evidence>
<evidence type="ECO:0000313" key="18">
    <source>
        <dbReference type="Proteomes" id="UP000179113"/>
    </source>
</evidence>
<comment type="similarity">
    <text evidence="3">Belongs to the ELP3 family.</text>
</comment>
<dbReference type="GO" id="GO:0005737">
    <property type="term" value="C:cytoplasm"/>
    <property type="evidence" value="ECO:0007669"/>
    <property type="project" value="TreeGrafter"/>
</dbReference>
<evidence type="ECO:0000256" key="1">
    <source>
        <dbReference type="ARBA" id="ARBA00001966"/>
    </source>
</evidence>
<dbReference type="SUPFAM" id="SSF102114">
    <property type="entry name" value="Radical SAM enzymes"/>
    <property type="match status" value="1"/>
</dbReference>
<evidence type="ECO:0000256" key="9">
    <source>
        <dbReference type="ARBA" id="ARBA00022723"/>
    </source>
</evidence>
<dbReference type="GO" id="GO:0046872">
    <property type="term" value="F:metal ion binding"/>
    <property type="evidence" value="ECO:0007669"/>
    <property type="project" value="UniProtKB-KW"/>
</dbReference>
<evidence type="ECO:0000259" key="16">
    <source>
        <dbReference type="PROSITE" id="PS51186"/>
    </source>
</evidence>
<dbReference type="CDD" id="cd04301">
    <property type="entry name" value="NAT_SF"/>
    <property type="match status" value="1"/>
</dbReference>
<dbReference type="EC" id="2.3.1.311" evidence="14"/>
<dbReference type="SFLD" id="SFLDS00029">
    <property type="entry name" value="Radical_SAM"/>
    <property type="match status" value="1"/>
</dbReference>
<gene>
    <name evidence="17" type="ORF">A2415_03455</name>
</gene>
<keyword evidence="6" id="KW-0808">Transferase</keyword>
<keyword evidence="11" id="KW-0408">Iron</keyword>
<evidence type="ECO:0000256" key="11">
    <source>
        <dbReference type="ARBA" id="ARBA00023004"/>
    </source>
</evidence>
<dbReference type="Pfam" id="PF00583">
    <property type="entry name" value="Acetyltransf_1"/>
    <property type="match status" value="1"/>
</dbReference>
<evidence type="ECO:0000256" key="3">
    <source>
        <dbReference type="ARBA" id="ARBA00005494"/>
    </source>
</evidence>
<dbReference type="InterPro" id="IPR032432">
    <property type="entry name" value="Radical_SAM_C"/>
</dbReference>
<name>A0A1F4WL39_UNCKA</name>
<comment type="caution">
    <text evidence="17">The sequence shown here is derived from an EMBL/GenBank/DDBJ whole genome shotgun (WGS) entry which is preliminary data.</text>
</comment>